<name>W6JY23_9MICO</name>
<organism evidence="3 4">
    <name type="scientific">Nostocoides australiense Ben110</name>
    <dbReference type="NCBI Taxonomy" id="1193182"/>
    <lineage>
        <taxon>Bacteria</taxon>
        <taxon>Bacillati</taxon>
        <taxon>Actinomycetota</taxon>
        <taxon>Actinomycetes</taxon>
        <taxon>Micrococcales</taxon>
        <taxon>Intrasporangiaceae</taxon>
        <taxon>Nostocoides</taxon>
    </lineage>
</organism>
<dbReference type="RefSeq" id="WP_048694421.1">
    <property type="nucleotide sequence ID" value="NZ_HG764815.1"/>
</dbReference>
<feature type="domain" description="VWFA" evidence="2">
    <location>
        <begin position="197"/>
        <end position="365"/>
    </location>
</feature>
<dbReference type="EMBL" id="CAJA01000235">
    <property type="protein sequence ID" value="CCH73651.1"/>
    <property type="molecule type" value="Genomic_DNA"/>
</dbReference>
<dbReference type="Gene3D" id="3.40.50.410">
    <property type="entry name" value="von Willebrand factor, type A domain"/>
    <property type="match status" value="1"/>
</dbReference>
<evidence type="ECO:0000259" key="2">
    <source>
        <dbReference type="SMART" id="SM00327"/>
    </source>
</evidence>
<comment type="caution">
    <text evidence="3">The sequence shown here is derived from an EMBL/GenBank/DDBJ whole genome shotgun (WGS) entry which is preliminary data.</text>
</comment>
<dbReference type="PANTHER" id="PTHR39338:SF6">
    <property type="entry name" value="BLL5662 PROTEIN"/>
    <property type="match status" value="1"/>
</dbReference>
<feature type="region of interest" description="Disordered" evidence="1">
    <location>
        <begin position="89"/>
        <end position="121"/>
    </location>
</feature>
<dbReference type="PIRSF" id="PIRSF010256">
    <property type="entry name" value="CoxE_vWa"/>
    <property type="match status" value="1"/>
</dbReference>
<sequence length="371" mass="40831">MTSGPTLPQHPADTVLLAFARAVRAAGVRVTADRERLYLEAVRTAGLGDPYAVLVAGRATLCASPQDRVRHDQVYEAWFGGEYARMLPSRPPVHTKPMAQLDTGDGQGDSGDDDAVSAATSRTEVLRHRDIAQLTLREREALARMFGGIPVRAPVRLSPRLRRARRGRIDAGATLREQVRRLGEPGPIRHRRRAPRPRRIILLVDVSGSMSGYADALLRLAHRIVQSGSPVEVFTIGTRLTHITRALQLRDPDRALIAAGEVVPDWSGGTRLGEMLAVFLQTWGRRGPLRGAVVVVFSDGWERDRPEELGEQMRRLHSLAHRVIWVNPHRGKTGYEPIQAGMAAALPHIDDFLAGHSLATFTDLTEVIAHA</sequence>
<dbReference type="CDD" id="cd00198">
    <property type="entry name" value="vWFA"/>
    <property type="match status" value="1"/>
</dbReference>
<keyword evidence="4" id="KW-1185">Reference proteome</keyword>
<dbReference type="STRING" id="1193182.BN11_310005"/>
<dbReference type="PANTHER" id="PTHR39338">
    <property type="entry name" value="BLL5662 PROTEIN-RELATED"/>
    <property type="match status" value="1"/>
</dbReference>
<reference evidence="3 4" key="1">
    <citation type="journal article" date="2013" name="ISME J.">
        <title>A metabolic model for members of the genus Tetrasphaera involved in enhanced biological phosphorus removal.</title>
        <authorList>
            <person name="Kristiansen R."/>
            <person name="Nguyen H.T.T."/>
            <person name="Saunders A.M."/>
            <person name="Nielsen J.L."/>
            <person name="Wimmer R."/>
            <person name="Le V.Q."/>
            <person name="McIlroy S.J."/>
            <person name="Petrovski S."/>
            <person name="Seviour R.J."/>
            <person name="Calteau A."/>
            <person name="Nielsen K.L."/>
            <person name="Nielsen P.H."/>
        </authorList>
    </citation>
    <scope>NUCLEOTIDE SEQUENCE [LARGE SCALE GENOMIC DNA]</scope>
    <source>
        <strain evidence="3 4">Ben110</strain>
    </source>
</reference>
<accession>W6JY23</accession>
<dbReference type="InterPro" id="IPR002035">
    <property type="entry name" value="VWF_A"/>
</dbReference>
<proteinExistence type="predicted"/>
<dbReference type="InterPro" id="IPR011195">
    <property type="entry name" value="UCP010256"/>
</dbReference>
<dbReference type="Proteomes" id="UP000035763">
    <property type="component" value="Unassembled WGS sequence"/>
</dbReference>
<dbReference type="InterPro" id="IPR036465">
    <property type="entry name" value="vWFA_dom_sf"/>
</dbReference>
<gene>
    <name evidence="3" type="ORF">BN11_310005</name>
</gene>
<dbReference type="InterPro" id="IPR008912">
    <property type="entry name" value="Uncharacterised_CoxE"/>
</dbReference>
<dbReference type="Pfam" id="PF05762">
    <property type="entry name" value="VWA_CoxE"/>
    <property type="match status" value="1"/>
</dbReference>
<dbReference type="AlphaFoldDB" id="W6JY23"/>
<evidence type="ECO:0000313" key="3">
    <source>
        <dbReference type="EMBL" id="CCH73651.1"/>
    </source>
</evidence>
<evidence type="ECO:0000313" key="4">
    <source>
        <dbReference type="Proteomes" id="UP000035763"/>
    </source>
</evidence>
<dbReference type="SMART" id="SM00327">
    <property type="entry name" value="VWA"/>
    <property type="match status" value="1"/>
</dbReference>
<dbReference type="OrthoDB" id="9790469at2"/>
<protein>
    <submittedName>
        <fullName evidence="3">VWA domain containing CoxE-like family protein</fullName>
    </submittedName>
</protein>
<dbReference type="SUPFAM" id="SSF53300">
    <property type="entry name" value="vWA-like"/>
    <property type="match status" value="1"/>
</dbReference>
<evidence type="ECO:0000256" key="1">
    <source>
        <dbReference type="SAM" id="MobiDB-lite"/>
    </source>
</evidence>